<evidence type="ECO:0000313" key="2">
    <source>
        <dbReference type="Proteomes" id="UP001527099"/>
    </source>
</evidence>
<evidence type="ECO:0000313" key="1">
    <source>
        <dbReference type="EMBL" id="MCY9693026.1"/>
    </source>
</evidence>
<gene>
    <name evidence="1" type="ORF">M5X19_08970</name>
</gene>
<accession>A0ABT4GA21</accession>
<name>A0ABT4GA21_9BACL</name>
<reference evidence="1 2" key="1">
    <citation type="submission" date="2022-05" db="EMBL/GenBank/DDBJ databases">
        <title>Genome Sequencing of Bee-Associated Microbes.</title>
        <authorList>
            <person name="Dunlap C."/>
        </authorList>
    </citation>
    <scope>NUCLEOTIDE SEQUENCE [LARGE SCALE GENOMIC DNA]</scope>
    <source>
        <strain evidence="1 2">NRRL B-14421</strain>
    </source>
</reference>
<protein>
    <submittedName>
        <fullName evidence="1">Copper amine oxidase N-terminal domain-containing protein</fullName>
    </submittedName>
</protein>
<organism evidence="1 2">
    <name type="scientific">Paenibacillus alginolyticus</name>
    <dbReference type="NCBI Taxonomy" id="59839"/>
    <lineage>
        <taxon>Bacteria</taxon>
        <taxon>Bacillati</taxon>
        <taxon>Bacillota</taxon>
        <taxon>Bacilli</taxon>
        <taxon>Bacillales</taxon>
        <taxon>Paenibacillaceae</taxon>
        <taxon>Paenibacillus</taxon>
    </lineage>
</organism>
<keyword evidence="2" id="KW-1185">Reference proteome</keyword>
<comment type="caution">
    <text evidence="1">The sequence shown here is derived from an EMBL/GenBank/DDBJ whole genome shotgun (WGS) entry which is preliminary data.</text>
</comment>
<dbReference type="EMBL" id="JAMDMX010000026">
    <property type="protein sequence ID" value="MCY9693026.1"/>
    <property type="molecule type" value="Genomic_DNA"/>
</dbReference>
<sequence length="29" mass="3375">MKKPLLVSEVFGAKVGWDEKERMVIIDKQ</sequence>
<dbReference type="Proteomes" id="UP001527099">
    <property type="component" value="Unassembled WGS sequence"/>
</dbReference>
<proteinExistence type="predicted"/>